<dbReference type="Gene3D" id="3.30.1330.120">
    <property type="entry name" value="2-methylcitrate dehydratase PrpD"/>
    <property type="match status" value="1"/>
</dbReference>
<reference evidence="4 5" key="1">
    <citation type="submission" date="2009-03" db="EMBL/GenBank/DDBJ databases">
        <title>Comparison of the complete genome sequences of Rhodococcus erythropolis PR4 and Rhodococcus opacus B4.</title>
        <authorList>
            <person name="Takarada H."/>
            <person name="Sekine M."/>
            <person name="Hosoyama A."/>
            <person name="Yamada R."/>
            <person name="Fujisawa T."/>
            <person name="Omata S."/>
            <person name="Shimizu A."/>
            <person name="Tsukatani N."/>
            <person name="Tanikawa S."/>
            <person name="Fujita N."/>
            <person name="Harayama S."/>
        </authorList>
    </citation>
    <scope>NUCLEOTIDE SEQUENCE [LARGE SCALE GENOMIC DNA]</scope>
    <source>
        <strain evidence="4 5">B4</strain>
    </source>
</reference>
<dbReference type="InterPro" id="IPR045337">
    <property type="entry name" value="MmgE_PrpD_C"/>
</dbReference>
<dbReference type="HOGENOM" id="CLU_026574_2_2_11"/>
<sequence length="475" mass="50057">MIPPVTRQIAEFVAAAPTHPLHADAARMAVRAFVDTVGVAVAGAHEPVVSAAQSVMVPEGGSSHRAATLLTNGERVSAAHAALINGTAGHALDFDDHLSDVNGHPSVVLVPAILASGEENGLSGSAMLEAYVVGHQVMCAVSEALPVRPHWAHGWHATETVGVLGVAAAVARLEGLTIREIQSALGIAASMAAGSRQNCGFSVKPVHAGMAAMNGLLAARFAAAGIDADPDQLEAPIGFFHLFGDDSDLSKVESVLGERWTVTTRGLNVKRYPACYAVHPAGDAAVDLAKAGLNTRDVAAIKVTVQPTGLTGPIHHRPTTGNQAKFSMEYTVAAALVDGRLGLDTFTDTHVIDEKIQHLVPLVDTCESTTPPVGPGEYEKWYATVQITTKNGEKMQARGDMPHGYTLDPLTDRELDDKFGECMTVPGVVWDGTELLARLRNLEHCTNVREVLAESIRTHYFPSSPTELESASTAL</sequence>
<dbReference type="InterPro" id="IPR045336">
    <property type="entry name" value="MmgE_PrpD_N"/>
</dbReference>
<feature type="domain" description="MmgE/PrpD C-terminal" evidence="3">
    <location>
        <begin position="272"/>
        <end position="424"/>
    </location>
</feature>
<dbReference type="STRING" id="632772.ROP_31310"/>
<dbReference type="InterPro" id="IPR042183">
    <property type="entry name" value="MmgE/PrpD_sf_1"/>
</dbReference>
<evidence type="ECO:0000259" key="2">
    <source>
        <dbReference type="Pfam" id="PF03972"/>
    </source>
</evidence>
<evidence type="ECO:0000259" key="3">
    <source>
        <dbReference type="Pfam" id="PF19305"/>
    </source>
</evidence>
<comment type="similarity">
    <text evidence="1">Belongs to the PrpD family.</text>
</comment>
<accession>C1B6S5</accession>
<dbReference type="EMBL" id="AP011115">
    <property type="protein sequence ID" value="BAH51378.1"/>
    <property type="molecule type" value="Genomic_DNA"/>
</dbReference>
<dbReference type="GO" id="GO:0016829">
    <property type="term" value="F:lyase activity"/>
    <property type="evidence" value="ECO:0007669"/>
    <property type="project" value="InterPro"/>
</dbReference>
<dbReference type="AlphaFoldDB" id="C1B6S5"/>
<dbReference type="RefSeq" id="WP_012690331.1">
    <property type="nucleotide sequence ID" value="NC_012522.1"/>
</dbReference>
<evidence type="ECO:0008006" key="6">
    <source>
        <dbReference type="Google" id="ProtNLM"/>
    </source>
</evidence>
<organism evidence="4 5">
    <name type="scientific">Rhodococcus opacus (strain B4)</name>
    <dbReference type="NCBI Taxonomy" id="632772"/>
    <lineage>
        <taxon>Bacteria</taxon>
        <taxon>Bacillati</taxon>
        <taxon>Actinomycetota</taxon>
        <taxon>Actinomycetes</taxon>
        <taxon>Mycobacteriales</taxon>
        <taxon>Nocardiaceae</taxon>
        <taxon>Rhodococcus</taxon>
    </lineage>
</organism>
<proteinExistence type="inferred from homology"/>
<evidence type="ECO:0000313" key="4">
    <source>
        <dbReference type="EMBL" id="BAH51378.1"/>
    </source>
</evidence>
<dbReference type="InterPro" id="IPR036148">
    <property type="entry name" value="MmgE/PrpD_sf"/>
</dbReference>
<name>C1B6S5_RHOOB</name>
<dbReference type="Proteomes" id="UP000002212">
    <property type="component" value="Chromosome"/>
</dbReference>
<evidence type="ECO:0000313" key="5">
    <source>
        <dbReference type="Proteomes" id="UP000002212"/>
    </source>
</evidence>
<dbReference type="InterPro" id="IPR005656">
    <property type="entry name" value="MmgE_PrpD"/>
</dbReference>
<dbReference type="Gene3D" id="1.10.4100.10">
    <property type="entry name" value="2-methylcitrate dehydratase PrpD"/>
    <property type="match status" value="1"/>
</dbReference>
<evidence type="ECO:0000256" key="1">
    <source>
        <dbReference type="ARBA" id="ARBA00006174"/>
    </source>
</evidence>
<dbReference type="PATRIC" id="fig|632772.20.peg.3278"/>
<dbReference type="PANTHER" id="PTHR16943:SF8">
    <property type="entry name" value="2-METHYLCITRATE DEHYDRATASE"/>
    <property type="match status" value="1"/>
</dbReference>
<dbReference type="InterPro" id="IPR042188">
    <property type="entry name" value="MmgE/PrpD_sf_2"/>
</dbReference>
<protein>
    <recommendedName>
        <fullName evidence="6">MmgE/PrpD family protein</fullName>
    </recommendedName>
</protein>
<dbReference type="OrthoDB" id="9797528at2"/>
<dbReference type="PANTHER" id="PTHR16943">
    <property type="entry name" value="2-METHYLCITRATE DEHYDRATASE-RELATED"/>
    <property type="match status" value="1"/>
</dbReference>
<dbReference type="Pfam" id="PF19305">
    <property type="entry name" value="MmgE_PrpD_C"/>
    <property type="match status" value="1"/>
</dbReference>
<dbReference type="Pfam" id="PF03972">
    <property type="entry name" value="MmgE_PrpD_N"/>
    <property type="match status" value="1"/>
</dbReference>
<feature type="domain" description="MmgE/PrpD N-terminal" evidence="2">
    <location>
        <begin position="7"/>
        <end position="249"/>
    </location>
</feature>
<dbReference type="KEGG" id="rop:ROP_31310"/>
<dbReference type="SUPFAM" id="SSF103378">
    <property type="entry name" value="2-methylcitrate dehydratase PrpD"/>
    <property type="match status" value="1"/>
</dbReference>
<gene>
    <name evidence="4" type="ordered locus">ROP_31310</name>
</gene>